<name>A0A1S3I8Q0_LINAN</name>
<dbReference type="Proteomes" id="UP000085678">
    <property type="component" value="Unplaced"/>
</dbReference>
<dbReference type="InterPro" id="IPR008042">
    <property type="entry name" value="Retrotrans_Pao"/>
</dbReference>
<dbReference type="PANTHER" id="PTHR47331">
    <property type="entry name" value="PHD-TYPE DOMAIN-CONTAINING PROTEIN"/>
    <property type="match status" value="1"/>
</dbReference>
<dbReference type="Pfam" id="PF17921">
    <property type="entry name" value="Integrase_H2C2"/>
    <property type="match status" value="1"/>
</dbReference>
<protein>
    <submittedName>
        <fullName evidence="3">Uncharacterized protein LOC106162014</fullName>
    </submittedName>
</protein>
<dbReference type="InParanoid" id="A0A1S3I8Q0"/>
<gene>
    <name evidence="3" type="primary">LOC106162014</name>
</gene>
<dbReference type="KEGG" id="lak:106162014"/>
<reference evidence="3" key="1">
    <citation type="submission" date="2025-08" db="UniProtKB">
        <authorList>
            <consortium name="RefSeq"/>
        </authorList>
    </citation>
    <scope>IDENTIFICATION</scope>
    <source>
        <tissue evidence="3">Gonads</tissue>
    </source>
</reference>
<sequence>MDQWKVWLSETQNLQELQLPRHHPEFTSKSSDVQIHTFCDASESAFGAVSYLRYQDDNGKIQCSFLASKTRVAPLKSLSIPRLELQGAVLASRLSQTLEKELKLNVTHQVYWTDSEVVLKYLRNETKRFKPFVANCIAEIMDVTSKEDWHHVYSENNPADRCSRGMKASALVSDQLWYKGPTFLHTVIQKIACLKANQPTDKGSKLLALTPFYDHSIEYLRVGGRISHASVPDDAKFQLILPAEHAITGLIATEVHCRLHHGGQEHMIAELRQKYSPLRARCVVKRTIRKCLICQRQRILPKVPIMADLPQCRLNVSHGPFACCGVDYWGPMLVKERR</sequence>
<evidence type="ECO:0000259" key="1">
    <source>
        <dbReference type="Pfam" id="PF17921"/>
    </source>
</evidence>
<dbReference type="PANTHER" id="PTHR47331:SF1">
    <property type="entry name" value="GAG-LIKE PROTEIN"/>
    <property type="match status" value="1"/>
</dbReference>
<accession>A0A1S3I8Q0</accession>
<feature type="domain" description="Integrase zinc-binding" evidence="1">
    <location>
        <begin position="249"/>
        <end position="298"/>
    </location>
</feature>
<dbReference type="GeneID" id="106162014"/>
<dbReference type="OrthoDB" id="10067762at2759"/>
<dbReference type="InterPro" id="IPR041588">
    <property type="entry name" value="Integrase_H2C2"/>
</dbReference>
<organism evidence="2 3">
    <name type="scientific">Lingula anatina</name>
    <name type="common">Brachiopod</name>
    <name type="synonym">Lingula unguis</name>
    <dbReference type="NCBI Taxonomy" id="7574"/>
    <lineage>
        <taxon>Eukaryota</taxon>
        <taxon>Metazoa</taxon>
        <taxon>Spiralia</taxon>
        <taxon>Lophotrochozoa</taxon>
        <taxon>Brachiopoda</taxon>
        <taxon>Linguliformea</taxon>
        <taxon>Lingulata</taxon>
        <taxon>Lingulida</taxon>
        <taxon>Linguloidea</taxon>
        <taxon>Lingulidae</taxon>
        <taxon>Lingula</taxon>
    </lineage>
</organism>
<evidence type="ECO:0000313" key="3">
    <source>
        <dbReference type="RefSeq" id="XP_013394568.1"/>
    </source>
</evidence>
<dbReference type="AlphaFoldDB" id="A0A1S3I8Q0"/>
<dbReference type="RefSeq" id="XP_013394568.1">
    <property type="nucleotide sequence ID" value="XM_013539114.1"/>
</dbReference>
<evidence type="ECO:0000313" key="2">
    <source>
        <dbReference type="Proteomes" id="UP000085678"/>
    </source>
</evidence>
<proteinExistence type="predicted"/>
<dbReference type="Pfam" id="PF05380">
    <property type="entry name" value="Peptidase_A17"/>
    <property type="match status" value="1"/>
</dbReference>
<dbReference type="OMA" id="WRANDSG"/>
<keyword evidence="2" id="KW-1185">Reference proteome</keyword>